<feature type="transmembrane region" description="Helical" evidence="7">
    <location>
        <begin position="84"/>
        <end position="109"/>
    </location>
</feature>
<dbReference type="InterPro" id="IPR024320">
    <property type="entry name" value="LPG_synthase_C"/>
</dbReference>
<evidence type="ECO:0000256" key="2">
    <source>
        <dbReference type="ARBA" id="ARBA00022475"/>
    </source>
</evidence>
<proteinExistence type="predicted"/>
<feature type="transmembrane region" description="Helical" evidence="7">
    <location>
        <begin position="340"/>
        <end position="361"/>
    </location>
</feature>
<keyword evidence="9" id="KW-0436">Ligase</keyword>
<evidence type="ECO:0000313" key="9">
    <source>
        <dbReference type="EMBL" id="KFI40350.1"/>
    </source>
</evidence>
<feature type="compositionally biased region" description="Low complexity" evidence="6">
    <location>
        <begin position="895"/>
        <end position="909"/>
    </location>
</feature>
<evidence type="ECO:0000256" key="4">
    <source>
        <dbReference type="ARBA" id="ARBA00022989"/>
    </source>
</evidence>
<feature type="compositionally biased region" description="Basic and acidic residues" evidence="6">
    <location>
        <begin position="852"/>
        <end position="869"/>
    </location>
</feature>
<dbReference type="InterPro" id="IPR051211">
    <property type="entry name" value="PG_lysyltransferase"/>
</dbReference>
<feature type="transmembrane region" description="Helical" evidence="7">
    <location>
        <begin position="149"/>
        <end position="172"/>
    </location>
</feature>
<keyword evidence="10" id="KW-1185">Reference proteome</keyword>
<evidence type="ECO:0000313" key="10">
    <source>
        <dbReference type="Proteomes" id="UP000029015"/>
    </source>
</evidence>
<dbReference type="PANTHER" id="PTHR34697">
    <property type="entry name" value="PHOSPHATIDYLGLYCEROL LYSYLTRANSFERASE"/>
    <property type="match status" value="1"/>
</dbReference>
<feature type="transmembrane region" description="Helical" evidence="7">
    <location>
        <begin position="21"/>
        <end position="44"/>
    </location>
</feature>
<organism evidence="9 10">
    <name type="scientific">Bifidobacterium actinocoloniiforme DSM 22766</name>
    <dbReference type="NCBI Taxonomy" id="1437605"/>
    <lineage>
        <taxon>Bacteria</taxon>
        <taxon>Bacillati</taxon>
        <taxon>Actinomycetota</taxon>
        <taxon>Actinomycetes</taxon>
        <taxon>Bifidobacteriales</taxon>
        <taxon>Bifidobacteriaceae</taxon>
        <taxon>Bifidobacterium</taxon>
    </lineage>
</organism>
<dbReference type="OrthoDB" id="594838at2"/>
<feature type="domain" description="Phosphatidylglycerol lysyltransferase C-terminal" evidence="8">
    <location>
        <begin position="515"/>
        <end position="816"/>
    </location>
</feature>
<dbReference type="SUPFAM" id="SSF144091">
    <property type="entry name" value="Rhomboid-like"/>
    <property type="match status" value="1"/>
</dbReference>
<name>A0A086Z1F0_9BIFI</name>
<keyword evidence="9" id="KW-0808">Transferase</keyword>
<feature type="transmembrane region" description="Helical" evidence="7">
    <location>
        <begin position="121"/>
        <end position="143"/>
    </location>
</feature>
<evidence type="ECO:0000256" key="7">
    <source>
        <dbReference type="SAM" id="Phobius"/>
    </source>
</evidence>
<keyword evidence="3 7" id="KW-0812">Transmembrane</keyword>
<dbReference type="GO" id="GO:0005886">
    <property type="term" value="C:plasma membrane"/>
    <property type="evidence" value="ECO:0007669"/>
    <property type="project" value="UniProtKB-SubCell"/>
</dbReference>
<dbReference type="AlphaFoldDB" id="A0A086Z1F0"/>
<dbReference type="EMBL" id="JGYK01000001">
    <property type="protein sequence ID" value="KFI40350.1"/>
    <property type="molecule type" value="Genomic_DNA"/>
</dbReference>
<evidence type="ECO:0000256" key="5">
    <source>
        <dbReference type="ARBA" id="ARBA00023136"/>
    </source>
</evidence>
<feature type="transmembrane region" description="Helical" evidence="7">
    <location>
        <begin position="373"/>
        <end position="392"/>
    </location>
</feature>
<feature type="transmembrane region" description="Helical" evidence="7">
    <location>
        <begin position="412"/>
        <end position="436"/>
    </location>
</feature>
<dbReference type="GO" id="GO:0050071">
    <property type="term" value="F:phosphatidylglycerol lysyltransferase activity"/>
    <property type="evidence" value="ECO:0007669"/>
    <property type="project" value="UniProtKB-EC"/>
</dbReference>
<dbReference type="Proteomes" id="UP000029015">
    <property type="component" value="Unassembled WGS sequence"/>
</dbReference>
<gene>
    <name evidence="9" type="ORF">BACT_1052</name>
</gene>
<dbReference type="PANTHER" id="PTHR34697:SF2">
    <property type="entry name" value="PHOSPHATIDYLGLYCEROL LYSYLTRANSFERASE"/>
    <property type="match status" value="1"/>
</dbReference>
<dbReference type="EC" id="6.1.1.6" evidence="9"/>
<dbReference type="eggNOG" id="COG2898">
    <property type="taxonomic scope" value="Bacteria"/>
</dbReference>
<protein>
    <submittedName>
        <fullName evidence="9">Lysylcardiolipin synthase/Lysyltransferase</fullName>
        <ecNumber evidence="9">2.3.2.3</ecNumber>
        <ecNumber evidence="9">6.1.1.6</ecNumber>
    </submittedName>
</protein>
<keyword evidence="5 7" id="KW-0472">Membrane</keyword>
<dbReference type="GO" id="GO:0004824">
    <property type="term" value="F:lysine-tRNA ligase activity"/>
    <property type="evidence" value="ECO:0007669"/>
    <property type="project" value="UniProtKB-EC"/>
</dbReference>
<dbReference type="EC" id="2.3.2.3" evidence="9"/>
<keyword evidence="4 7" id="KW-1133">Transmembrane helix</keyword>
<dbReference type="Pfam" id="PF09924">
    <property type="entry name" value="LPG_synthase_C"/>
    <property type="match status" value="1"/>
</dbReference>
<dbReference type="GO" id="GO:0055091">
    <property type="term" value="P:phospholipid homeostasis"/>
    <property type="evidence" value="ECO:0007669"/>
    <property type="project" value="TreeGrafter"/>
</dbReference>
<evidence type="ECO:0000256" key="6">
    <source>
        <dbReference type="SAM" id="MobiDB-lite"/>
    </source>
</evidence>
<keyword evidence="2" id="KW-1003">Cell membrane</keyword>
<feature type="region of interest" description="Disordered" evidence="6">
    <location>
        <begin position="848"/>
        <end position="929"/>
    </location>
</feature>
<feature type="transmembrane region" description="Helical" evidence="7">
    <location>
        <begin position="309"/>
        <end position="328"/>
    </location>
</feature>
<comment type="subcellular location">
    <subcellularLocation>
        <location evidence="1">Cell membrane</location>
        <topology evidence="1">Multi-pass membrane protein</topology>
    </subcellularLocation>
</comment>
<comment type="caution">
    <text evidence="9">The sequence shown here is derived from an EMBL/GenBank/DDBJ whole genome shotgun (WGS) entry which is preliminary data.</text>
</comment>
<accession>A0A086Z1F0</accession>
<reference evidence="9 10" key="1">
    <citation type="submission" date="2014-03" db="EMBL/GenBank/DDBJ databases">
        <title>Genomics of Bifidobacteria.</title>
        <authorList>
            <person name="Ventura M."/>
            <person name="Milani C."/>
            <person name="Lugli G.A."/>
        </authorList>
    </citation>
    <scope>NUCLEOTIDE SEQUENCE [LARGE SCALE GENOMIC DNA]</scope>
    <source>
        <strain evidence="9 10">DSM 22766</strain>
    </source>
</reference>
<keyword evidence="9" id="KW-0012">Acyltransferase</keyword>
<evidence type="ECO:0000259" key="8">
    <source>
        <dbReference type="Pfam" id="PF09924"/>
    </source>
</evidence>
<dbReference type="InterPro" id="IPR035952">
    <property type="entry name" value="Rhomboid-like_sf"/>
</dbReference>
<evidence type="ECO:0000256" key="3">
    <source>
        <dbReference type="ARBA" id="ARBA00022692"/>
    </source>
</evidence>
<feature type="transmembrane region" description="Helical" evidence="7">
    <location>
        <begin position="475"/>
        <end position="495"/>
    </location>
</feature>
<sequence length="929" mass="101660">MGKSALAVLGDDLKHWLRIHTLAVTSTLVLVVVNLFAWLVYALLRVPKADQAGMPLSDFLAHPPMAAQPSTPLQSDLPGQFAKLLLTLFITSSPFQLIVDAALVLLILCIAEPRLGRRRTVLASLISAVSGAAVGLAICYAINELQSHWTWFVRIPMALNPVILVIGALMAASSFSNLLWRRRIHLIGYASLILLVLYTGNPGNYCALAAALIGHLTGRIWHGPITDRTLPGHRSYYETRHLLGAISAVLALGPIVTASSKVKAGIFTPLGMFMGPGPTGAARLQDCLRTNTAASCYTQYGLSRPVTTATFIGLLVPTAVMLVVSWGIYHGRRVAAMTSLVLNGLTVVLALVYYLVVPLTLGEGLARAVRHGAVPSLLAIALPPLIFAYFICRYMRYFPVRTKAGLLRAGSLAILLDWLITAGLYLAAVTVSPGSFKPRPNLSMALAELPARYLTNGVASRFKPRFVPRTLTGQVINNSVGFIFWLVVLVVLLLWMRSSVLQNEDERLKANALVESGGESMSFMTTWEGNNYWFSPSGRSAIAYRVLHGIALTTTGPFGDPHEYQDDLHEFWRYCTEHSWSPVFYSIHKPQRDDLVAHGWASLEVGSEMVVIPSQWETRGKKWQDIRTAINKAKKSNYRDELSTFNDAPWDVQSQIVAISEQWAELKALPEMKFTLGGLDELRDPRVAILYAIDAEGTVLGVTSWMPTYRDGKIIGWTLDFMRHRTDSPNGIMEFLIARMAERLRDEGQVEFMSLSAAPLAGMNPERDNQGENTPQILQHALQLVADLMEPAYGFRSLFFFKKKFQPAENPVYICYPDPAQLVQIGLSVVQAYLPDLKASQALDALKSLRPAKNEAPRNGKEGKGDKSEGSSPKSSSPHGRTAQESAEPKESKPSTKPAPSAPAASAPEPAKPNPAGPANETVDRPDAS</sequence>
<evidence type="ECO:0000256" key="1">
    <source>
        <dbReference type="ARBA" id="ARBA00004651"/>
    </source>
</evidence>